<dbReference type="EMBL" id="NUDL01000068">
    <property type="protein sequence ID" value="PEM52282.1"/>
    <property type="molecule type" value="Genomic_DNA"/>
</dbReference>
<proteinExistence type="predicted"/>
<reference evidence="1 2" key="1">
    <citation type="submission" date="2017-09" db="EMBL/GenBank/DDBJ databases">
        <title>Large-scale bioinformatics analysis of Bacillus genomes uncovers conserved roles of natural products in bacterial physiology.</title>
        <authorList>
            <consortium name="Agbiome Team Llc"/>
            <person name="Bleich R.M."/>
            <person name="Grubbs K.J."/>
            <person name="Santa Maria K.C."/>
            <person name="Allen S.E."/>
            <person name="Farag S."/>
            <person name="Shank E.A."/>
            <person name="Bowers A."/>
        </authorList>
    </citation>
    <scope>NUCLEOTIDE SEQUENCE [LARGE SCALE GENOMIC DNA]</scope>
    <source>
        <strain evidence="1 2">AFS010764</strain>
    </source>
</reference>
<organism evidence="1 2">
    <name type="scientific">Bacillus wiedmannii</name>
    <dbReference type="NCBI Taxonomy" id="1890302"/>
    <lineage>
        <taxon>Bacteria</taxon>
        <taxon>Bacillati</taxon>
        <taxon>Bacillota</taxon>
        <taxon>Bacilli</taxon>
        <taxon>Bacillales</taxon>
        <taxon>Bacillaceae</taxon>
        <taxon>Bacillus</taxon>
        <taxon>Bacillus cereus group</taxon>
    </lineage>
</organism>
<gene>
    <name evidence="1" type="ORF">CN611_19445</name>
</gene>
<sequence length="145" mass="17086">MNNNTDILTRIQEQAKQEIDEKIGIYSEKCLQEYQIQLSEVVNQIKSSIFESHKVILNNDIEYLGLYPINKEDVIYCEVTGKPLQHKEVVFYKEGYGYIASEEVDQRDIDEGNVFYTSIGYEDVERKALRPIKYIEEKKIEHEEI</sequence>
<dbReference type="AlphaFoldDB" id="A0A2A8BKI1"/>
<name>A0A2A8BKI1_9BACI</name>
<dbReference type="RefSeq" id="WP_098102928.1">
    <property type="nucleotide sequence ID" value="NZ_NUDL01000068.1"/>
</dbReference>
<accession>A0A2A8BKI1</accession>
<evidence type="ECO:0000313" key="1">
    <source>
        <dbReference type="EMBL" id="PEM52282.1"/>
    </source>
</evidence>
<evidence type="ECO:0000313" key="2">
    <source>
        <dbReference type="Proteomes" id="UP000220621"/>
    </source>
</evidence>
<protein>
    <submittedName>
        <fullName evidence="1">Uncharacterized protein</fullName>
    </submittedName>
</protein>
<dbReference type="Proteomes" id="UP000220621">
    <property type="component" value="Unassembled WGS sequence"/>
</dbReference>
<comment type="caution">
    <text evidence="1">The sequence shown here is derived from an EMBL/GenBank/DDBJ whole genome shotgun (WGS) entry which is preliminary data.</text>
</comment>